<dbReference type="Gene3D" id="1.10.246.120">
    <property type="match status" value="1"/>
</dbReference>
<sequence length="991" mass="111103">MRNLKHARSSETLKTNSLLNVNEGQTETSSKGWASRLRRSPSAASSMSPFFLRKNVTQPVPNGSIGGSMLSRLREMSVGYSDVVQLLISKKVTLLLPEAIALPSIKIDRAFVEDHVIITQKTEDGIQAVTLSGLRAFIRPNILIAIGAIQSQPNDSLSDESMKPRSIFDSYTLPKNLSEYPTINVINDNAESMLHGMSIQGIVIAAPIIRQEIAEQVALIWEIEERLTWITDLPGKLPGEIQRFVQEYGDNRPLSEDLCSEKIQEFYQYCYNEIESVTGLTEAAEREVEAKLSCIEKFICSVLYTSLFCPEWGDDELFDEALGSKIAALNILELGLGHLGITVQPHQQVLFDNAICAASDIFSSLETLKTPGEKLDIFVRCHRIVVDTLKQCTSIPNPSEDVKPVDNQLAPVSQPSPTEENKNSAADAIFPVLIYILVKANPKKLNSHVRFIQRYRAQALLHGESAYCLTNIMAAVSFLENVELQLLGLAKVQSTINDIESPSSQMQPQQSPFTSKLASTLTMTYTLPISLTLGVGRTIGYGVAGAAGVAGSGLHMITDVVDTSYKKIGWMLGYSENKPTDRTEVDREGIETEAMTNDIIVDKPKQTSGETVVTNSSPSIVFNEENTVLTIDKSSMSNEHNTVNTNEALLIDCHDVNVRNENLCDATELLLSTSMDAASLQRRACNIAPPINRFIKCPIEEFKVVDVPALLPTSIHHRRSFHATPLSYSVKPFLADDQVLSYTEKHTSRGPAYMDYIYTNSLHAFPEEAKQMISRPQALFLSWITRLMKAEKVLEIGTLLGYSTLALAEGVKEREEPYVLSLEKDPIYAKLAKKHIQMAKMHKIVEIRCGKALETMNEFDDSMRFDLIFLDANKSGYTDYYDLIMEKDLLTRNGLLVVDNVLFKGYVHPRELQPFYRPPKKRYSKQEEKQLKVAEETDEKYRKIGRRLQHFNRHVAEDPTTEQMLVPMFDGMMFIWKRRPGRNAWAAQDLE</sequence>
<dbReference type="InterPro" id="IPR037191">
    <property type="entry name" value="VPS9_dom_sf"/>
</dbReference>
<dbReference type="AlphaFoldDB" id="A0A9N8WI75"/>
<keyword evidence="3" id="KW-0949">S-adenosyl-L-methionine</keyword>
<comment type="caution">
    <text evidence="7">The sequence shown here is derived from an EMBL/GenBank/DDBJ whole genome shotgun (WGS) entry which is preliminary data.</text>
</comment>
<evidence type="ECO:0000313" key="8">
    <source>
        <dbReference type="Proteomes" id="UP000789572"/>
    </source>
</evidence>
<feature type="compositionally biased region" description="Polar residues" evidence="5">
    <location>
        <begin position="10"/>
        <end position="32"/>
    </location>
</feature>
<organism evidence="7 8">
    <name type="scientific">Paraglomus occultum</name>
    <dbReference type="NCBI Taxonomy" id="144539"/>
    <lineage>
        <taxon>Eukaryota</taxon>
        <taxon>Fungi</taxon>
        <taxon>Fungi incertae sedis</taxon>
        <taxon>Mucoromycota</taxon>
        <taxon>Glomeromycotina</taxon>
        <taxon>Glomeromycetes</taxon>
        <taxon>Paraglomerales</taxon>
        <taxon>Paraglomeraceae</taxon>
        <taxon>Paraglomus</taxon>
    </lineage>
</organism>
<dbReference type="PANTHER" id="PTHR23101:SF97">
    <property type="entry name" value="DOMAIN PROTEIN, PUTATIVE (AFU_ORTHOLOGUE AFUA_2G10890)-RELATED"/>
    <property type="match status" value="1"/>
</dbReference>
<keyword evidence="8" id="KW-1185">Reference proteome</keyword>
<dbReference type="InterPro" id="IPR045046">
    <property type="entry name" value="Vps9-like"/>
</dbReference>
<dbReference type="SUPFAM" id="SSF53335">
    <property type="entry name" value="S-adenosyl-L-methionine-dependent methyltransferases"/>
    <property type="match status" value="1"/>
</dbReference>
<dbReference type="GO" id="GO:0030139">
    <property type="term" value="C:endocytic vesicle"/>
    <property type="evidence" value="ECO:0007669"/>
    <property type="project" value="TreeGrafter"/>
</dbReference>
<accession>A0A9N8WI75</accession>
<evidence type="ECO:0000256" key="3">
    <source>
        <dbReference type="ARBA" id="ARBA00022691"/>
    </source>
</evidence>
<dbReference type="GO" id="GO:0008171">
    <property type="term" value="F:O-methyltransferase activity"/>
    <property type="evidence" value="ECO:0007669"/>
    <property type="project" value="InterPro"/>
</dbReference>
<feature type="domain" description="VPS9" evidence="6">
    <location>
        <begin position="316"/>
        <end position="488"/>
    </location>
</feature>
<dbReference type="InterPro" id="IPR003123">
    <property type="entry name" value="VPS9"/>
</dbReference>
<reference evidence="7" key="1">
    <citation type="submission" date="2021-06" db="EMBL/GenBank/DDBJ databases">
        <authorList>
            <person name="Kallberg Y."/>
            <person name="Tangrot J."/>
            <person name="Rosling A."/>
        </authorList>
    </citation>
    <scope>NUCLEOTIDE SEQUENCE</scope>
    <source>
        <strain evidence="7">IA702</strain>
    </source>
</reference>
<evidence type="ECO:0000313" key="7">
    <source>
        <dbReference type="EMBL" id="CAG8483530.1"/>
    </source>
</evidence>
<dbReference type="Gene3D" id="3.40.50.150">
    <property type="entry name" value="Vaccinia Virus protein VP39"/>
    <property type="match status" value="1"/>
</dbReference>
<dbReference type="EMBL" id="CAJVPJ010000134">
    <property type="protein sequence ID" value="CAG8483530.1"/>
    <property type="molecule type" value="Genomic_DNA"/>
</dbReference>
<evidence type="ECO:0000256" key="2">
    <source>
        <dbReference type="ARBA" id="ARBA00022679"/>
    </source>
</evidence>
<dbReference type="SMART" id="SM00167">
    <property type="entry name" value="VPS9"/>
    <property type="match status" value="1"/>
</dbReference>
<dbReference type="GO" id="GO:0005085">
    <property type="term" value="F:guanyl-nucleotide exchange factor activity"/>
    <property type="evidence" value="ECO:0007669"/>
    <property type="project" value="InterPro"/>
</dbReference>
<feature type="region of interest" description="Disordered" evidence="5">
    <location>
        <begin position="1"/>
        <end position="38"/>
    </location>
</feature>
<dbReference type="InterPro" id="IPR002935">
    <property type="entry name" value="SAM_O-MeTrfase"/>
</dbReference>
<keyword evidence="2" id="KW-0808">Transferase</keyword>
<dbReference type="Gene3D" id="1.20.1050.80">
    <property type="entry name" value="VPS9 domain"/>
    <property type="match status" value="1"/>
</dbReference>
<dbReference type="GO" id="GO:0005829">
    <property type="term" value="C:cytosol"/>
    <property type="evidence" value="ECO:0007669"/>
    <property type="project" value="TreeGrafter"/>
</dbReference>
<dbReference type="GO" id="GO:0031267">
    <property type="term" value="F:small GTPase binding"/>
    <property type="evidence" value="ECO:0007669"/>
    <property type="project" value="TreeGrafter"/>
</dbReference>
<dbReference type="Proteomes" id="UP000789572">
    <property type="component" value="Unassembled WGS sequence"/>
</dbReference>
<dbReference type="InterPro" id="IPR041545">
    <property type="entry name" value="DUF5601"/>
</dbReference>
<dbReference type="SUPFAM" id="SSF109993">
    <property type="entry name" value="VPS9 domain"/>
    <property type="match status" value="1"/>
</dbReference>
<keyword evidence="1" id="KW-0489">Methyltransferase</keyword>
<evidence type="ECO:0000256" key="1">
    <source>
        <dbReference type="ARBA" id="ARBA00022603"/>
    </source>
</evidence>
<evidence type="ECO:0000256" key="4">
    <source>
        <dbReference type="ARBA" id="ARBA00023453"/>
    </source>
</evidence>
<comment type="similarity">
    <text evidence="4">Belongs to the class I-like SAM-binding methyltransferase superfamily. Cation-dependent O-methyltransferase family.</text>
</comment>
<dbReference type="Pfam" id="PF01596">
    <property type="entry name" value="Methyltransf_3"/>
    <property type="match status" value="1"/>
</dbReference>
<dbReference type="PROSITE" id="PS51205">
    <property type="entry name" value="VPS9"/>
    <property type="match status" value="1"/>
</dbReference>
<name>A0A9N8WI75_9GLOM</name>
<dbReference type="GO" id="GO:0016192">
    <property type="term" value="P:vesicle-mediated transport"/>
    <property type="evidence" value="ECO:0007669"/>
    <property type="project" value="InterPro"/>
</dbReference>
<feature type="region of interest" description="Disordered" evidence="5">
    <location>
        <begin position="397"/>
        <end position="422"/>
    </location>
</feature>
<evidence type="ECO:0000259" key="6">
    <source>
        <dbReference type="PROSITE" id="PS51205"/>
    </source>
</evidence>
<dbReference type="GO" id="GO:0032259">
    <property type="term" value="P:methylation"/>
    <property type="evidence" value="ECO:0007669"/>
    <property type="project" value="UniProtKB-KW"/>
</dbReference>
<protein>
    <submittedName>
        <fullName evidence="7">6090_t:CDS:1</fullName>
    </submittedName>
</protein>
<dbReference type="OrthoDB" id="10264848at2759"/>
<proteinExistence type="inferred from homology"/>
<dbReference type="Pfam" id="PF02204">
    <property type="entry name" value="VPS9"/>
    <property type="match status" value="1"/>
</dbReference>
<dbReference type="PANTHER" id="PTHR23101">
    <property type="entry name" value="RAB GDP/GTP EXCHANGE FACTOR"/>
    <property type="match status" value="1"/>
</dbReference>
<dbReference type="CDD" id="cd02440">
    <property type="entry name" value="AdoMet_MTases"/>
    <property type="match status" value="1"/>
</dbReference>
<dbReference type="Pfam" id="PF18151">
    <property type="entry name" value="DUF5601"/>
    <property type="match status" value="1"/>
</dbReference>
<evidence type="ECO:0000256" key="5">
    <source>
        <dbReference type="SAM" id="MobiDB-lite"/>
    </source>
</evidence>
<dbReference type="InterPro" id="IPR029063">
    <property type="entry name" value="SAM-dependent_MTases_sf"/>
</dbReference>
<dbReference type="PROSITE" id="PS51682">
    <property type="entry name" value="SAM_OMT_I"/>
    <property type="match status" value="1"/>
</dbReference>
<gene>
    <name evidence="7" type="ORF">POCULU_LOCUS1680</name>
</gene>